<dbReference type="AlphaFoldDB" id="A0A2J0LD52"/>
<organism evidence="13 14">
    <name type="scientific">Candidatus Taenaricola geysiri</name>
    <dbReference type="NCBI Taxonomy" id="1974752"/>
    <lineage>
        <taxon>Bacteria</taxon>
        <taxon>Pseudomonadati</taxon>
        <taxon>Candidatus Omnitrophota</taxon>
        <taxon>Candidatus Taenaricola</taxon>
    </lineage>
</organism>
<dbReference type="InterPro" id="IPR013805">
    <property type="entry name" value="GrpE_CC"/>
</dbReference>
<dbReference type="GO" id="GO:0042803">
    <property type="term" value="F:protein homodimerization activity"/>
    <property type="evidence" value="ECO:0007669"/>
    <property type="project" value="InterPro"/>
</dbReference>
<evidence type="ECO:0000256" key="1">
    <source>
        <dbReference type="ARBA" id="ARBA00004496"/>
    </source>
</evidence>
<evidence type="ECO:0000256" key="6">
    <source>
        <dbReference type="ARBA" id="ARBA00023186"/>
    </source>
</evidence>
<gene>
    <name evidence="10 13" type="primary">grpE</name>
    <name evidence="13" type="ORF">COW11_06645</name>
</gene>
<evidence type="ECO:0000256" key="8">
    <source>
        <dbReference type="ARBA" id="ARBA00072274"/>
    </source>
</evidence>
<comment type="function">
    <text evidence="7 10 11">Participates actively in the response to hyperosmotic and heat shock by preventing the aggregation of stress-denatured proteins, in association with DnaK and GrpE. It is the nucleotide exchange factor for DnaK and may function as a thermosensor. Unfolded proteins bind initially to DnaJ; upon interaction with the DnaJ-bound protein, DnaK hydrolyzes its bound ATP, resulting in the formation of a stable complex. GrpE releases ADP from DnaK; ATP binding to DnaK triggers the release of the substrate protein, thus completing the reaction cycle. Several rounds of ATP-dependent interactions between DnaJ, DnaK and GrpE are required for fully efficient folding.</text>
</comment>
<evidence type="ECO:0000256" key="9">
    <source>
        <dbReference type="ARBA" id="ARBA00076414"/>
    </source>
</evidence>
<dbReference type="Proteomes" id="UP000231267">
    <property type="component" value="Unassembled WGS sequence"/>
</dbReference>
<evidence type="ECO:0000256" key="12">
    <source>
        <dbReference type="RuleBase" id="RU004478"/>
    </source>
</evidence>
<reference evidence="13 14" key="1">
    <citation type="submission" date="2017-09" db="EMBL/GenBank/DDBJ databases">
        <title>Depth-based differentiation of microbial function through sediment-hosted aquifers and enrichment of novel symbionts in the deep terrestrial subsurface.</title>
        <authorList>
            <person name="Probst A.J."/>
            <person name="Ladd B."/>
            <person name="Jarett J.K."/>
            <person name="Geller-Mcgrath D.E."/>
            <person name="Sieber C.M."/>
            <person name="Emerson J.B."/>
            <person name="Anantharaman K."/>
            <person name="Thomas B.C."/>
            <person name="Malmstrom R."/>
            <person name="Stieglmeier M."/>
            <person name="Klingl A."/>
            <person name="Woyke T."/>
            <person name="Ryan C.M."/>
            <person name="Banfield J.F."/>
        </authorList>
    </citation>
    <scope>NUCLEOTIDE SEQUENCE [LARGE SCALE GENOMIC DNA]</scope>
    <source>
        <strain evidence="13">CG12_big_fil_rev_8_21_14_0_65_43_15</strain>
    </source>
</reference>
<name>A0A2J0LD52_9BACT</name>
<dbReference type="GO" id="GO:0006457">
    <property type="term" value="P:protein folding"/>
    <property type="evidence" value="ECO:0007669"/>
    <property type="project" value="InterPro"/>
</dbReference>
<dbReference type="SUPFAM" id="SSF58014">
    <property type="entry name" value="Coiled-coil domain of nucleotide exchange factor GrpE"/>
    <property type="match status" value="1"/>
</dbReference>
<evidence type="ECO:0000313" key="13">
    <source>
        <dbReference type="EMBL" id="PIW65798.1"/>
    </source>
</evidence>
<dbReference type="GO" id="GO:0051087">
    <property type="term" value="F:protein-folding chaperone binding"/>
    <property type="evidence" value="ECO:0007669"/>
    <property type="project" value="InterPro"/>
</dbReference>
<proteinExistence type="inferred from homology"/>
<dbReference type="HAMAP" id="MF_01151">
    <property type="entry name" value="GrpE"/>
    <property type="match status" value="1"/>
</dbReference>
<dbReference type="PRINTS" id="PR00773">
    <property type="entry name" value="GRPEPROTEIN"/>
</dbReference>
<evidence type="ECO:0000256" key="7">
    <source>
        <dbReference type="ARBA" id="ARBA00053401"/>
    </source>
</evidence>
<evidence type="ECO:0000256" key="4">
    <source>
        <dbReference type="ARBA" id="ARBA00022490"/>
    </source>
</evidence>
<dbReference type="Gene3D" id="3.90.20.20">
    <property type="match status" value="1"/>
</dbReference>
<protein>
    <recommendedName>
        <fullName evidence="8 10">Protein GrpE</fullName>
    </recommendedName>
    <alternativeName>
        <fullName evidence="9 10">HSP-70 cofactor</fullName>
    </alternativeName>
</protein>
<dbReference type="PROSITE" id="PS01071">
    <property type="entry name" value="GRPE"/>
    <property type="match status" value="1"/>
</dbReference>
<comment type="subunit">
    <text evidence="3 10">Homodimer.</text>
</comment>
<dbReference type="PANTHER" id="PTHR21237">
    <property type="entry name" value="GRPE PROTEIN"/>
    <property type="match status" value="1"/>
</dbReference>
<comment type="caution">
    <text evidence="13">The sequence shown here is derived from an EMBL/GenBank/DDBJ whole genome shotgun (WGS) entry which is preliminary data.</text>
</comment>
<keyword evidence="5 10" id="KW-0346">Stress response</keyword>
<keyword evidence="6 10" id="KW-0143">Chaperone</keyword>
<dbReference type="GO" id="GO:0005737">
    <property type="term" value="C:cytoplasm"/>
    <property type="evidence" value="ECO:0007669"/>
    <property type="project" value="UniProtKB-SubCell"/>
</dbReference>
<dbReference type="PANTHER" id="PTHR21237:SF23">
    <property type="entry name" value="GRPE PROTEIN HOMOLOG, MITOCHONDRIAL"/>
    <property type="match status" value="1"/>
</dbReference>
<dbReference type="InterPro" id="IPR000740">
    <property type="entry name" value="GrpE"/>
</dbReference>
<sequence length="179" mass="20469">MPDKKDKNNNPEQLLPEEFVLSSDEYKALKEKADLADQHFDKFIRLQADVENMRKRSLKEKENFVKFASMGLINEFINILDEFELAKESAEKKHDAKLLFEGVNMITKHLQDILKNQGLTVISQTGVAFDHDRHEAVETAVLDDCDENTVVEVLRKGYSLNGRVIRPAMVKVSRKPLAA</sequence>
<dbReference type="Gene3D" id="2.30.22.10">
    <property type="entry name" value="Head domain of nucleotide exchange factor GrpE"/>
    <property type="match status" value="1"/>
</dbReference>
<evidence type="ECO:0000313" key="14">
    <source>
        <dbReference type="Proteomes" id="UP000231267"/>
    </source>
</evidence>
<accession>A0A2J0LD52</accession>
<dbReference type="InterPro" id="IPR009012">
    <property type="entry name" value="GrpE_head"/>
</dbReference>
<comment type="similarity">
    <text evidence="2 10 12">Belongs to the GrpE family.</text>
</comment>
<evidence type="ECO:0000256" key="5">
    <source>
        <dbReference type="ARBA" id="ARBA00023016"/>
    </source>
</evidence>
<dbReference type="FunFam" id="2.30.22.10:FF:000001">
    <property type="entry name" value="Protein GrpE"/>
    <property type="match status" value="1"/>
</dbReference>
<dbReference type="SUPFAM" id="SSF51064">
    <property type="entry name" value="Head domain of nucleotide exchange factor GrpE"/>
    <property type="match status" value="1"/>
</dbReference>
<dbReference type="CDD" id="cd00446">
    <property type="entry name" value="GrpE"/>
    <property type="match status" value="1"/>
</dbReference>
<dbReference type="GO" id="GO:0051082">
    <property type="term" value="F:unfolded protein binding"/>
    <property type="evidence" value="ECO:0007669"/>
    <property type="project" value="TreeGrafter"/>
</dbReference>
<evidence type="ECO:0000256" key="11">
    <source>
        <dbReference type="RuleBase" id="RU000639"/>
    </source>
</evidence>
<evidence type="ECO:0000256" key="3">
    <source>
        <dbReference type="ARBA" id="ARBA00011738"/>
    </source>
</evidence>
<dbReference type="EMBL" id="PFGP01000152">
    <property type="protein sequence ID" value="PIW65798.1"/>
    <property type="molecule type" value="Genomic_DNA"/>
</dbReference>
<comment type="subcellular location">
    <subcellularLocation>
        <location evidence="1 10">Cytoplasm</location>
    </subcellularLocation>
</comment>
<evidence type="ECO:0000256" key="2">
    <source>
        <dbReference type="ARBA" id="ARBA00009054"/>
    </source>
</evidence>
<evidence type="ECO:0000256" key="10">
    <source>
        <dbReference type="HAMAP-Rule" id="MF_01151"/>
    </source>
</evidence>
<dbReference type="GO" id="GO:0000774">
    <property type="term" value="F:adenyl-nucleotide exchange factor activity"/>
    <property type="evidence" value="ECO:0007669"/>
    <property type="project" value="InterPro"/>
</dbReference>
<dbReference type="Pfam" id="PF01025">
    <property type="entry name" value="GrpE"/>
    <property type="match status" value="1"/>
</dbReference>
<keyword evidence="4 10" id="KW-0963">Cytoplasm</keyword>